<proteinExistence type="predicted"/>
<reference evidence="1" key="1">
    <citation type="submission" date="2021-05" db="EMBL/GenBank/DDBJ databases">
        <authorList>
            <person name="Alioto T."/>
            <person name="Alioto T."/>
            <person name="Gomez Garrido J."/>
        </authorList>
    </citation>
    <scope>NUCLEOTIDE SEQUENCE</scope>
</reference>
<name>A0A8D8U6T4_9HEMI</name>
<organism evidence="1">
    <name type="scientific">Cacopsylla melanoneura</name>
    <dbReference type="NCBI Taxonomy" id="428564"/>
    <lineage>
        <taxon>Eukaryota</taxon>
        <taxon>Metazoa</taxon>
        <taxon>Ecdysozoa</taxon>
        <taxon>Arthropoda</taxon>
        <taxon>Hexapoda</taxon>
        <taxon>Insecta</taxon>
        <taxon>Pterygota</taxon>
        <taxon>Neoptera</taxon>
        <taxon>Paraneoptera</taxon>
        <taxon>Hemiptera</taxon>
        <taxon>Sternorrhyncha</taxon>
        <taxon>Psylloidea</taxon>
        <taxon>Psyllidae</taxon>
        <taxon>Psyllinae</taxon>
        <taxon>Cacopsylla</taxon>
    </lineage>
</organism>
<accession>A0A8D8U6T4</accession>
<protein>
    <submittedName>
        <fullName evidence="1">Uncharacterized protein</fullName>
    </submittedName>
</protein>
<dbReference type="AlphaFoldDB" id="A0A8D8U6T4"/>
<sequence length="103" mass="12151">MDLVDIKKSCLRYFERSLYATMEWFSRDFTIWSLKKVPCSAFKGPCSIHLGFDPPPPPTPRKKKNLRQNIKGQRGLPFKNVDCNALKVSTVMLRFRYYNLNQY</sequence>
<dbReference type="EMBL" id="HBUF01331811">
    <property type="protein sequence ID" value="CAG6697107.1"/>
    <property type="molecule type" value="Transcribed_RNA"/>
</dbReference>
<evidence type="ECO:0000313" key="1">
    <source>
        <dbReference type="EMBL" id="CAG6697107.1"/>
    </source>
</evidence>